<dbReference type="Gene3D" id="1.10.3810.10">
    <property type="entry name" value="Biosynthetic peptidoglycan transglycosylase-like"/>
    <property type="match status" value="1"/>
</dbReference>
<dbReference type="GO" id="GO:0008955">
    <property type="term" value="F:peptidoglycan glycosyltransferase activity"/>
    <property type="evidence" value="ECO:0007669"/>
    <property type="project" value="UniProtKB-EC"/>
</dbReference>
<reference evidence="17" key="1">
    <citation type="submission" date="2016-10" db="EMBL/GenBank/DDBJ databases">
        <authorList>
            <person name="Varghese N."/>
            <person name="Submissions S."/>
        </authorList>
    </citation>
    <scope>NUCLEOTIDE SEQUENCE [LARGE SCALE GENOMIC DNA]</scope>
    <source>
        <strain evidence="17">KPR-1</strain>
    </source>
</reference>
<dbReference type="InterPro" id="IPR005543">
    <property type="entry name" value="PASTA_dom"/>
</dbReference>
<dbReference type="Gene3D" id="3.40.710.10">
    <property type="entry name" value="DD-peptidase/beta-lactamase superfamily"/>
    <property type="match status" value="1"/>
</dbReference>
<name>A0A1H3WVH2_9ACTO</name>
<evidence type="ECO:0000256" key="14">
    <source>
        <dbReference type="SAM" id="MobiDB-lite"/>
    </source>
</evidence>
<keyword evidence="9" id="KW-0573">Peptidoglycan synthesis</keyword>
<feature type="region of interest" description="Disordered" evidence="14">
    <location>
        <begin position="778"/>
        <end position="800"/>
    </location>
</feature>
<comment type="similarity">
    <text evidence="2">In the N-terminal section; belongs to the glycosyltransferase 51 family.</text>
</comment>
<dbReference type="Gene3D" id="3.30.10.20">
    <property type="match status" value="1"/>
</dbReference>
<evidence type="ECO:0000256" key="3">
    <source>
        <dbReference type="ARBA" id="ARBA00022645"/>
    </source>
</evidence>
<evidence type="ECO:0000256" key="6">
    <source>
        <dbReference type="ARBA" id="ARBA00022679"/>
    </source>
</evidence>
<dbReference type="GO" id="GO:0006508">
    <property type="term" value="P:proteolysis"/>
    <property type="evidence" value="ECO:0007669"/>
    <property type="project" value="UniProtKB-KW"/>
</dbReference>
<evidence type="ECO:0000256" key="11">
    <source>
        <dbReference type="ARBA" id="ARBA00023316"/>
    </source>
</evidence>
<keyword evidence="3 16" id="KW-0121">Carboxypeptidase</keyword>
<evidence type="ECO:0000256" key="2">
    <source>
        <dbReference type="ARBA" id="ARBA00007739"/>
    </source>
</evidence>
<dbReference type="FunFam" id="1.10.3810.10:FF:000001">
    <property type="entry name" value="Penicillin-binding protein 1A"/>
    <property type="match status" value="1"/>
</dbReference>
<keyword evidence="6" id="KW-0808">Transferase</keyword>
<proteinExistence type="inferred from homology"/>
<organism evidence="16 17">
    <name type="scientific">Bowdeniella nasicola</name>
    <dbReference type="NCBI Taxonomy" id="208480"/>
    <lineage>
        <taxon>Bacteria</taxon>
        <taxon>Bacillati</taxon>
        <taxon>Actinomycetota</taxon>
        <taxon>Actinomycetes</taxon>
        <taxon>Actinomycetales</taxon>
        <taxon>Actinomycetaceae</taxon>
        <taxon>Bowdeniella</taxon>
    </lineage>
</organism>
<evidence type="ECO:0000256" key="13">
    <source>
        <dbReference type="ARBA" id="ARBA00049902"/>
    </source>
</evidence>
<dbReference type="Proteomes" id="UP000199288">
    <property type="component" value="Unassembled WGS sequence"/>
</dbReference>
<dbReference type="InterPro" id="IPR001460">
    <property type="entry name" value="PCN-bd_Tpept"/>
</dbReference>
<evidence type="ECO:0000256" key="4">
    <source>
        <dbReference type="ARBA" id="ARBA00022670"/>
    </source>
</evidence>
<dbReference type="EMBL" id="FNQV01000003">
    <property type="protein sequence ID" value="SDZ90970.1"/>
    <property type="molecule type" value="Genomic_DNA"/>
</dbReference>
<sequence length="800" mass="85547">MPLTPHTAQQSRAKRPAQILALLLAFVLAVGAGGVAMAGLTMPVVLAASSTTSAGTSLFDDLPDEIQIDAPSQRSVMLAADGSRIATFYADNRIVVPIEKISENIQHAVVSIEDRRFFDHKGVDPEGIARALVNNALHDDVEGASTLTQQYVKNALIERARVSGDDGAVHDAKKQEYSRKLREAKLAITLEKHATKQEILNGYLNIAPFGPSVYGVEAASLHYFSKHAADLTISEAALLAGITQSPARHDPIKHPESAANRRALVLAAMERDGHITAEERKEAAAQPVEELLNVQDMRQGCATAGTAAYFCESVIQQILTDEHFGKDADERRRLLYRGGLTIKTTLDPAKQKAAYDAAVGSVPVDDPSGISIAVNAVEPGTGKVLAMAQNSPYGDPTEANPHARKINLSVGRDLAGGSGFHTGSTGKVFTLVEWLRSGRHLSDRVLTNRGEYMIKRDFQSCENLANTPYRVRNMELGPGGYSMSVLDATKHSVNRPYMDMTTKLNLCNIRKTANDLGALTLGNGKPLNALPAMTLGANELTPLSMANVGATMAAGGKRCTPVFLTEVTKPNGDAIEVPQISCEQTVEPNVINTAVYAMQQVISPTGTANRAILPGRPAAGKTGTANDNKHAWFVGFTPQLAASVWMGYADGDKSMSYQRINGEWTGMVFGGKIPAPTWKNFMQVALDGVPAAQFPAPDQSLVQGPQNPDERPSGDRSQTNERENRREERSSDRTEDAAVPGVVGYSQADATAVLRRAGFNVAVGEARSSEWQAGVIMGQSPSRAPRGATITIYPSSGPGN</sequence>
<comment type="catalytic activity">
    <reaction evidence="13">
        <text>[GlcNAc-(1-&gt;4)-Mur2Ac(oyl-L-Ala-gamma-D-Glu-L-Lys-D-Ala-D-Ala)](n)-di-trans,octa-cis-undecaprenyl diphosphate + beta-D-GlcNAc-(1-&gt;4)-Mur2Ac(oyl-L-Ala-gamma-D-Glu-L-Lys-D-Ala-D-Ala)-di-trans,octa-cis-undecaprenyl diphosphate = [GlcNAc-(1-&gt;4)-Mur2Ac(oyl-L-Ala-gamma-D-Glu-L-Lys-D-Ala-D-Ala)](n+1)-di-trans,octa-cis-undecaprenyl diphosphate + di-trans,octa-cis-undecaprenyl diphosphate + H(+)</text>
        <dbReference type="Rhea" id="RHEA:23708"/>
        <dbReference type="Rhea" id="RHEA-COMP:9602"/>
        <dbReference type="Rhea" id="RHEA-COMP:9603"/>
        <dbReference type="ChEBI" id="CHEBI:15378"/>
        <dbReference type="ChEBI" id="CHEBI:58405"/>
        <dbReference type="ChEBI" id="CHEBI:60033"/>
        <dbReference type="ChEBI" id="CHEBI:78435"/>
        <dbReference type="EC" id="2.4.99.28"/>
    </reaction>
</comment>
<dbReference type="SUPFAM" id="SSF53955">
    <property type="entry name" value="Lysozyme-like"/>
    <property type="match status" value="1"/>
</dbReference>
<keyword evidence="11" id="KW-0961">Cell wall biogenesis/degradation</keyword>
<keyword evidence="17" id="KW-1185">Reference proteome</keyword>
<dbReference type="InterPro" id="IPR023346">
    <property type="entry name" value="Lysozyme-like_dom_sf"/>
</dbReference>
<dbReference type="PANTHER" id="PTHR32282:SF33">
    <property type="entry name" value="PEPTIDOGLYCAN GLYCOSYLTRANSFERASE"/>
    <property type="match status" value="1"/>
</dbReference>
<dbReference type="InterPro" id="IPR012338">
    <property type="entry name" value="Beta-lactam/transpept-like"/>
</dbReference>
<keyword evidence="7" id="KW-0378">Hydrolase</keyword>
<dbReference type="AlphaFoldDB" id="A0A1H3WVH2"/>
<keyword evidence="10" id="KW-0511">Multifunctional enzyme</keyword>
<comment type="catalytic activity">
    <reaction evidence="12">
        <text>Preferential cleavage: (Ac)2-L-Lys-D-Ala-|-D-Ala. Also transpeptidation of peptidyl-alanyl moieties that are N-acyl substituents of D-alanine.</text>
        <dbReference type="EC" id="3.4.16.4"/>
    </reaction>
</comment>
<dbReference type="InterPro" id="IPR036950">
    <property type="entry name" value="PBP_transglycosylase"/>
</dbReference>
<dbReference type="SMART" id="SM00740">
    <property type="entry name" value="PASTA"/>
    <property type="match status" value="1"/>
</dbReference>
<dbReference type="Pfam" id="PF03793">
    <property type="entry name" value="PASTA"/>
    <property type="match status" value="1"/>
</dbReference>
<dbReference type="GO" id="GO:0008658">
    <property type="term" value="F:penicillin binding"/>
    <property type="evidence" value="ECO:0007669"/>
    <property type="project" value="InterPro"/>
</dbReference>
<feature type="compositionally biased region" description="Basic and acidic residues" evidence="14">
    <location>
        <begin position="708"/>
        <end position="736"/>
    </location>
</feature>
<feature type="domain" description="PASTA" evidence="15">
    <location>
        <begin position="733"/>
        <end position="796"/>
    </location>
</feature>
<evidence type="ECO:0000256" key="5">
    <source>
        <dbReference type="ARBA" id="ARBA00022676"/>
    </source>
</evidence>
<evidence type="ECO:0000259" key="15">
    <source>
        <dbReference type="PROSITE" id="PS51178"/>
    </source>
</evidence>
<evidence type="ECO:0000256" key="9">
    <source>
        <dbReference type="ARBA" id="ARBA00022984"/>
    </source>
</evidence>
<keyword evidence="4" id="KW-0645">Protease</keyword>
<feature type="region of interest" description="Disordered" evidence="14">
    <location>
        <begin position="694"/>
        <end position="740"/>
    </location>
</feature>
<protein>
    <submittedName>
        <fullName evidence="16">Membrane carboxypeptidase (Penicillin-binding protein)</fullName>
    </submittedName>
</protein>
<dbReference type="Pfam" id="PF00905">
    <property type="entry name" value="Transpeptidase"/>
    <property type="match status" value="1"/>
</dbReference>
<dbReference type="CDD" id="cd06577">
    <property type="entry name" value="PASTA_pknB"/>
    <property type="match status" value="1"/>
</dbReference>
<evidence type="ECO:0000256" key="1">
    <source>
        <dbReference type="ARBA" id="ARBA00007090"/>
    </source>
</evidence>
<evidence type="ECO:0000256" key="7">
    <source>
        <dbReference type="ARBA" id="ARBA00022801"/>
    </source>
</evidence>
<dbReference type="GO" id="GO:0030288">
    <property type="term" value="C:outer membrane-bounded periplasmic space"/>
    <property type="evidence" value="ECO:0007669"/>
    <property type="project" value="TreeGrafter"/>
</dbReference>
<dbReference type="GO" id="GO:0008360">
    <property type="term" value="P:regulation of cell shape"/>
    <property type="evidence" value="ECO:0007669"/>
    <property type="project" value="UniProtKB-KW"/>
</dbReference>
<evidence type="ECO:0000256" key="8">
    <source>
        <dbReference type="ARBA" id="ARBA00022960"/>
    </source>
</evidence>
<dbReference type="SUPFAM" id="SSF56601">
    <property type="entry name" value="beta-lactamase/transpeptidase-like"/>
    <property type="match status" value="1"/>
</dbReference>
<dbReference type="RefSeq" id="WP_092561671.1">
    <property type="nucleotide sequence ID" value="NZ_FNQV01000003.1"/>
</dbReference>
<dbReference type="GO" id="GO:0071555">
    <property type="term" value="P:cell wall organization"/>
    <property type="evidence" value="ECO:0007669"/>
    <property type="project" value="UniProtKB-KW"/>
</dbReference>
<keyword evidence="5" id="KW-0328">Glycosyltransferase</keyword>
<dbReference type="InterPro" id="IPR001264">
    <property type="entry name" value="Glyco_trans_51"/>
</dbReference>
<accession>A0A1H3WVH2</accession>
<evidence type="ECO:0000313" key="17">
    <source>
        <dbReference type="Proteomes" id="UP000199288"/>
    </source>
</evidence>
<dbReference type="InterPro" id="IPR050396">
    <property type="entry name" value="Glycosyltr_51/Transpeptidase"/>
</dbReference>
<dbReference type="PANTHER" id="PTHR32282">
    <property type="entry name" value="BINDING PROTEIN TRANSPEPTIDASE, PUTATIVE-RELATED"/>
    <property type="match status" value="1"/>
</dbReference>
<evidence type="ECO:0000256" key="10">
    <source>
        <dbReference type="ARBA" id="ARBA00023268"/>
    </source>
</evidence>
<dbReference type="GO" id="GO:0009002">
    <property type="term" value="F:serine-type D-Ala-D-Ala carboxypeptidase activity"/>
    <property type="evidence" value="ECO:0007669"/>
    <property type="project" value="UniProtKB-EC"/>
</dbReference>
<evidence type="ECO:0000313" key="16">
    <source>
        <dbReference type="EMBL" id="SDZ90970.1"/>
    </source>
</evidence>
<gene>
    <name evidence="16" type="ORF">SAMN02910418_00508</name>
</gene>
<dbReference type="OrthoDB" id="9766909at2"/>
<evidence type="ECO:0000256" key="12">
    <source>
        <dbReference type="ARBA" id="ARBA00034000"/>
    </source>
</evidence>
<dbReference type="PROSITE" id="PS51178">
    <property type="entry name" value="PASTA"/>
    <property type="match status" value="1"/>
</dbReference>
<keyword evidence="8" id="KW-0133">Cell shape</keyword>
<dbReference type="Pfam" id="PF00912">
    <property type="entry name" value="Transgly"/>
    <property type="match status" value="1"/>
</dbReference>
<comment type="similarity">
    <text evidence="1">In the C-terminal section; belongs to the transpeptidase family.</text>
</comment>
<dbReference type="GO" id="GO:0009252">
    <property type="term" value="P:peptidoglycan biosynthetic process"/>
    <property type="evidence" value="ECO:0007669"/>
    <property type="project" value="UniProtKB-KW"/>
</dbReference>